<reference evidence="1 2" key="1">
    <citation type="journal article" date="2015" name="Environ. Microbiol.">
        <title>Genome analyses suggest the presence of polyploidy and recent human-driven expansions in eight global populations of the honeybee pathogen Nosema ceranae.</title>
        <authorList>
            <person name="Pelin A."/>
            <person name="Selman M."/>
            <person name="Aris-Brosou S."/>
            <person name="Farinelli L."/>
            <person name="Corradi N."/>
        </authorList>
    </citation>
    <scope>NUCLEOTIDE SEQUENCE [LARGE SCALE GENOMIC DNA]</scope>
    <source>
        <strain evidence="1 2">PA08 1199</strain>
    </source>
</reference>
<dbReference type="VEuPathDB" id="MicrosporidiaDB:AAJ76_8200011095"/>
<dbReference type="RefSeq" id="XP_024330075.1">
    <property type="nucleotide sequence ID" value="XM_024476514.1"/>
</dbReference>
<keyword evidence="2" id="KW-1185">Reference proteome</keyword>
<gene>
    <name evidence="1" type="ORF">AAJ76_8200011095</name>
</gene>
<evidence type="ECO:0000313" key="2">
    <source>
        <dbReference type="Proteomes" id="UP000034350"/>
    </source>
</evidence>
<sequence length="41" mass="4956">MRIGIDDPMFTDIAKLNKRIFFLKRVLFPKACCMYKLQYKV</sequence>
<proteinExistence type="predicted"/>
<evidence type="ECO:0000313" key="1">
    <source>
        <dbReference type="EMBL" id="KKO74333.1"/>
    </source>
</evidence>
<dbReference type="Proteomes" id="UP000034350">
    <property type="component" value="Unassembled WGS sequence"/>
</dbReference>
<comment type="caution">
    <text evidence="1">The sequence shown here is derived from an EMBL/GenBank/DDBJ whole genome shotgun (WGS) entry which is preliminary data.</text>
</comment>
<organism evidence="1 2">
    <name type="scientific">Vairimorpha ceranae</name>
    <dbReference type="NCBI Taxonomy" id="40302"/>
    <lineage>
        <taxon>Eukaryota</taxon>
        <taxon>Fungi</taxon>
        <taxon>Fungi incertae sedis</taxon>
        <taxon>Microsporidia</taxon>
        <taxon>Nosematidae</taxon>
        <taxon>Vairimorpha</taxon>
    </lineage>
</organism>
<dbReference type="EMBL" id="JPQZ01000082">
    <property type="protein sequence ID" value="KKO74333.1"/>
    <property type="molecule type" value="Genomic_DNA"/>
</dbReference>
<protein>
    <submittedName>
        <fullName evidence="1">Uncharacterized protein</fullName>
    </submittedName>
</protein>
<accession>A0A0F9WMQ4</accession>
<dbReference type="AlphaFoldDB" id="A0A0F9WMQ4"/>
<dbReference type="GeneID" id="36321468"/>
<name>A0A0F9WMQ4_9MICR</name>